<protein>
    <submittedName>
        <fullName evidence="6">Efflux RND transporter periplasmic adaptor subunit</fullName>
    </submittedName>
</protein>
<dbReference type="Gene3D" id="2.40.420.20">
    <property type="match status" value="1"/>
</dbReference>
<dbReference type="Pfam" id="PF25989">
    <property type="entry name" value="YknX_C"/>
    <property type="match status" value="1"/>
</dbReference>
<name>A0ABU5QRR3_9BACT</name>
<feature type="domain" description="CzcB-like barrel-sandwich hybrid" evidence="4">
    <location>
        <begin position="69"/>
        <end position="201"/>
    </location>
</feature>
<sequence length="370" mass="40817">MKRQIIFLFAIVATVPFLNACNSSQATETKDNISDSEDIVYPVVKVAETIPTQELHIPGELMSFYETELFSKVNSYIKKIHADIGDHVKVGDILAELEAPELNAQLAEAYAKVRASEAQLMASKSVFRRLLKAAQTLGAVSPNDIDVARSKTVADSLSLLGTSAVYQSILEMNSYLKVKAPFDGVITNRKLSPGAFVGPNDKNAMPLFSIKQENKLRLQIPVPERYVEDIHKNQLVTFTVMSSPDKVFNGKVSRIAQNVDRQTRSEIIEIEVPNQKMNLVSGMYAQVILPIERGHKSLIVPSSAVTTTMEKCFVVKIEGGKSKWIDVKKGIETDGKTEIFGDIHKGDIVLKTANDEMKAGTSLKVSETNF</sequence>
<comment type="caution">
    <text evidence="6">The sequence shown here is derived from an EMBL/GenBank/DDBJ whole genome shotgun (WGS) entry which is preliminary data.</text>
</comment>
<organism evidence="6 7">
    <name type="scientific">Arcicella aquatica</name>
    <dbReference type="NCBI Taxonomy" id="217141"/>
    <lineage>
        <taxon>Bacteria</taxon>
        <taxon>Pseudomonadati</taxon>
        <taxon>Bacteroidota</taxon>
        <taxon>Cytophagia</taxon>
        <taxon>Cytophagales</taxon>
        <taxon>Flectobacillaceae</taxon>
        <taxon>Arcicella</taxon>
    </lineage>
</organism>
<dbReference type="PANTHER" id="PTHR30469">
    <property type="entry name" value="MULTIDRUG RESISTANCE PROTEIN MDTA"/>
    <property type="match status" value="1"/>
</dbReference>
<dbReference type="RefSeq" id="WP_323251232.1">
    <property type="nucleotide sequence ID" value="NZ_JAYFUL010000032.1"/>
</dbReference>
<evidence type="ECO:0000259" key="4">
    <source>
        <dbReference type="Pfam" id="PF25973"/>
    </source>
</evidence>
<proteinExistence type="inferred from homology"/>
<dbReference type="SUPFAM" id="SSF111369">
    <property type="entry name" value="HlyD-like secretion proteins"/>
    <property type="match status" value="1"/>
</dbReference>
<accession>A0ABU5QRR3</accession>
<dbReference type="InterPro" id="IPR058637">
    <property type="entry name" value="YknX-like_C"/>
</dbReference>
<feature type="signal peptide" evidence="2">
    <location>
        <begin position="1"/>
        <end position="20"/>
    </location>
</feature>
<evidence type="ECO:0000256" key="1">
    <source>
        <dbReference type="ARBA" id="ARBA00009477"/>
    </source>
</evidence>
<keyword evidence="7" id="KW-1185">Reference proteome</keyword>
<evidence type="ECO:0000313" key="7">
    <source>
        <dbReference type="Proteomes" id="UP001304671"/>
    </source>
</evidence>
<feature type="domain" description="CusB-like beta-barrel" evidence="3">
    <location>
        <begin position="218"/>
        <end position="289"/>
    </location>
</feature>
<evidence type="ECO:0000256" key="2">
    <source>
        <dbReference type="SAM" id="SignalP"/>
    </source>
</evidence>
<gene>
    <name evidence="6" type="ORF">VB264_17155</name>
</gene>
<dbReference type="NCBIfam" id="TIGR01730">
    <property type="entry name" value="RND_mfp"/>
    <property type="match status" value="1"/>
</dbReference>
<evidence type="ECO:0000313" key="6">
    <source>
        <dbReference type="EMBL" id="MEA5259529.1"/>
    </source>
</evidence>
<dbReference type="Gene3D" id="1.10.287.470">
    <property type="entry name" value="Helix hairpin bin"/>
    <property type="match status" value="1"/>
</dbReference>
<dbReference type="InterPro" id="IPR058647">
    <property type="entry name" value="BSH_CzcB-like"/>
</dbReference>
<keyword evidence="2" id="KW-0732">Signal</keyword>
<dbReference type="PANTHER" id="PTHR30469:SF37">
    <property type="entry name" value="RAGD PROTEIN"/>
    <property type="match status" value="1"/>
</dbReference>
<feature type="chain" id="PRO_5045254275" evidence="2">
    <location>
        <begin position="21"/>
        <end position="370"/>
    </location>
</feature>
<evidence type="ECO:0000259" key="5">
    <source>
        <dbReference type="Pfam" id="PF25989"/>
    </source>
</evidence>
<dbReference type="Pfam" id="PF25973">
    <property type="entry name" value="BSH_CzcB"/>
    <property type="match status" value="1"/>
</dbReference>
<comment type="similarity">
    <text evidence="1">Belongs to the membrane fusion protein (MFP) (TC 8.A.1) family.</text>
</comment>
<dbReference type="EMBL" id="JAYFUL010000032">
    <property type="protein sequence ID" value="MEA5259529.1"/>
    <property type="molecule type" value="Genomic_DNA"/>
</dbReference>
<feature type="domain" description="YknX-like C-terminal permuted SH3-like" evidence="5">
    <location>
        <begin position="298"/>
        <end position="364"/>
    </location>
</feature>
<dbReference type="Proteomes" id="UP001304671">
    <property type="component" value="Unassembled WGS sequence"/>
</dbReference>
<dbReference type="InterPro" id="IPR006143">
    <property type="entry name" value="RND_pump_MFP"/>
</dbReference>
<dbReference type="Gene3D" id="2.40.30.170">
    <property type="match status" value="1"/>
</dbReference>
<evidence type="ECO:0000259" key="3">
    <source>
        <dbReference type="Pfam" id="PF25954"/>
    </source>
</evidence>
<dbReference type="Pfam" id="PF25954">
    <property type="entry name" value="Beta-barrel_RND_2"/>
    <property type="match status" value="1"/>
</dbReference>
<dbReference type="InterPro" id="IPR058792">
    <property type="entry name" value="Beta-barrel_RND_2"/>
</dbReference>
<reference evidence="6 7" key="1">
    <citation type="submission" date="2023-12" db="EMBL/GenBank/DDBJ databases">
        <title>Novel species of the genus Arcicella isolated from rivers.</title>
        <authorList>
            <person name="Lu H."/>
        </authorList>
    </citation>
    <scope>NUCLEOTIDE SEQUENCE [LARGE SCALE GENOMIC DNA]</scope>
    <source>
        <strain evidence="6 7">LMG 21963</strain>
    </source>
</reference>
<dbReference type="Gene3D" id="2.40.50.100">
    <property type="match status" value="1"/>
</dbReference>